<protein>
    <recommendedName>
        <fullName evidence="3">NosL family protein</fullName>
    </recommendedName>
</protein>
<dbReference type="SUPFAM" id="SSF160387">
    <property type="entry name" value="NosL/MerB-like"/>
    <property type="match status" value="1"/>
</dbReference>
<dbReference type="RefSeq" id="WP_013553469.1">
    <property type="nucleotide sequence ID" value="NC_014935.1"/>
</dbReference>
<accession>E6X0Q3</accession>
<dbReference type="OrthoDB" id="8560674at2"/>
<evidence type="ECO:0000313" key="2">
    <source>
        <dbReference type="Proteomes" id="UP000008633"/>
    </source>
</evidence>
<dbReference type="KEGG" id="nsa:Nitsa_0503"/>
<gene>
    <name evidence="1" type="ordered locus">Nitsa_0503</name>
</gene>
<dbReference type="Pfam" id="PF05573">
    <property type="entry name" value="NosL"/>
    <property type="match status" value="1"/>
</dbReference>
<dbReference type="PROSITE" id="PS51257">
    <property type="entry name" value="PROKAR_LIPOPROTEIN"/>
    <property type="match status" value="1"/>
</dbReference>
<name>E6X0Q3_NITSE</name>
<reference evidence="1 2" key="1">
    <citation type="journal article" date="2011" name="Stand. Genomic Sci.">
        <title>Complete genome sequence of Nitratifractor salsuginis type strain (E9I37-1).</title>
        <authorList>
            <person name="Anderson I."/>
            <person name="Sikorski J."/>
            <person name="Zeytun A."/>
            <person name="Nolan M."/>
            <person name="Lapidus A."/>
            <person name="Lucas S."/>
            <person name="Hammon N."/>
            <person name="Deshpande S."/>
            <person name="Cheng J.F."/>
            <person name="Tapia R."/>
            <person name="Han C."/>
            <person name="Goodwin L."/>
            <person name="Pitluck S."/>
            <person name="Liolios K."/>
            <person name="Pagani I."/>
            <person name="Ivanova N."/>
            <person name="Huntemann M."/>
            <person name="Mavromatis K."/>
            <person name="Ovchinikova G."/>
            <person name="Pati A."/>
            <person name="Chen A."/>
            <person name="Palaniappan K."/>
            <person name="Land M."/>
            <person name="Hauser L."/>
            <person name="Brambilla E.M."/>
            <person name="Ngatchou-Djao O.D."/>
            <person name="Rohde M."/>
            <person name="Tindall B.J."/>
            <person name="Goker M."/>
            <person name="Detter J.C."/>
            <person name="Woyke T."/>
            <person name="Bristow J."/>
            <person name="Eisen J.A."/>
            <person name="Markowitz V."/>
            <person name="Hugenholtz P."/>
            <person name="Klenk H.P."/>
            <person name="Kyrpides N.C."/>
        </authorList>
    </citation>
    <scope>NUCLEOTIDE SEQUENCE [LARGE SCALE GENOMIC DNA]</scope>
    <source>
        <strain evidence="2">DSM 16511 / JCM 12458 / E9I37-1</strain>
    </source>
</reference>
<dbReference type="EMBL" id="CP002452">
    <property type="protein sequence ID" value="ADV45773.1"/>
    <property type="molecule type" value="Genomic_DNA"/>
</dbReference>
<dbReference type="HOGENOM" id="CLU_108823_2_0_7"/>
<sequence>MNRSRRDFLLVTLGVALPLFSGCKERQKDGAEPVHWDRDMCERCKMVLSERKYAAEITNPNTGKTYKFDDIGCAVLWMDEEHIPWKDRAKIWVTDAKTGQWLDARKALYTDDSITPMAYGIAAFSEKTFPKGHKVLHFKEAAEVIRKIEAKNNELRGVKP</sequence>
<dbReference type="AlphaFoldDB" id="E6X0Q3"/>
<organism evidence="1 2">
    <name type="scientific">Nitratifractor salsuginis (strain DSM 16511 / JCM 12458 / E9I37-1)</name>
    <dbReference type="NCBI Taxonomy" id="749222"/>
    <lineage>
        <taxon>Bacteria</taxon>
        <taxon>Pseudomonadati</taxon>
        <taxon>Campylobacterota</taxon>
        <taxon>Epsilonproteobacteria</taxon>
        <taxon>Campylobacterales</taxon>
        <taxon>Sulfurovaceae</taxon>
        <taxon>Nitratifractor</taxon>
    </lineage>
</organism>
<dbReference type="STRING" id="749222.Nitsa_0503"/>
<reference evidence="2" key="2">
    <citation type="submission" date="2011-01" db="EMBL/GenBank/DDBJ databases">
        <title>The complete genome of Nitratifractor salsuginis DSM 16511.</title>
        <authorList>
            <consortium name="US DOE Joint Genome Institute (JGI-PGF)"/>
            <person name="Lucas S."/>
            <person name="Copeland A."/>
            <person name="Lapidus A."/>
            <person name="Bruce D."/>
            <person name="Goodwin L."/>
            <person name="Pitluck S."/>
            <person name="Kyrpides N."/>
            <person name="Mavromatis K."/>
            <person name="Ivanova N."/>
            <person name="Mikhailova N."/>
            <person name="Zeytun A."/>
            <person name="Detter J.C."/>
            <person name="Tapia R."/>
            <person name="Han C."/>
            <person name="Land M."/>
            <person name="Hauser L."/>
            <person name="Markowitz V."/>
            <person name="Cheng J.-F."/>
            <person name="Hugenholtz P."/>
            <person name="Woyke T."/>
            <person name="Wu D."/>
            <person name="Tindall B."/>
            <person name="Schuetze A."/>
            <person name="Brambilla E."/>
            <person name="Klenk H.-P."/>
            <person name="Eisen J.A."/>
        </authorList>
    </citation>
    <scope>NUCLEOTIDE SEQUENCE [LARGE SCALE GENOMIC DNA]</scope>
    <source>
        <strain evidence="2">DSM 16511 / JCM 12458 / E9I37-1</strain>
    </source>
</reference>
<dbReference type="InterPro" id="IPR008719">
    <property type="entry name" value="N2O_reductase_NosL"/>
</dbReference>
<dbReference type="PANTHER" id="PTHR41247:SF1">
    <property type="entry name" value="HTH-TYPE TRANSCRIPTIONAL REPRESSOR YCNK"/>
    <property type="match status" value="1"/>
</dbReference>
<proteinExistence type="predicted"/>
<dbReference type="Proteomes" id="UP000008633">
    <property type="component" value="Chromosome"/>
</dbReference>
<dbReference type="eggNOG" id="COG4314">
    <property type="taxonomic scope" value="Bacteria"/>
</dbReference>
<keyword evidence="2" id="KW-1185">Reference proteome</keyword>
<evidence type="ECO:0000313" key="1">
    <source>
        <dbReference type="EMBL" id="ADV45773.1"/>
    </source>
</evidence>
<evidence type="ECO:0008006" key="3">
    <source>
        <dbReference type="Google" id="ProtNLM"/>
    </source>
</evidence>
<dbReference type="PANTHER" id="PTHR41247">
    <property type="entry name" value="HTH-TYPE TRANSCRIPTIONAL REPRESSOR YCNK"/>
    <property type="match status" value="1"/>
</dbReference>